<keyword evidence="6" id="KW-0479">Metal-binding</keyword>
<dbReference type="EnsemblMetazoa" id="BGLB004946-RB">
    <property type="protein sequence ID" value="BGLB004946-PB"/>
    <property type="gene ID" value="BGLB004946"/>
</dbReference>
<feature type="region of interest" description="Disordered" evidence="14">
    <location>
        <begin position="105"/>
        <end position="128"/>
    </location>
</feature>
<keyword evidence="7" id="KW-0378">Hydrolase</keyword>
<keyword evidence="5" id="KW-0540">Nuclease</keyword>
<dbReference type="Pfam" id="PF21171">
    <property type="entry name" value="PDE12-like_N"/>
    <property type="match status" value="1"/>
</dbReference>
<comment type="cofactor">
    <cofactor evidence="1">
        <name>Mg(2+)</name>
        <dbReference type="ChEBI" id="CHEBI:18420"/>
    </cofactor>
</comment>
<evidence type="ECO:0000256" key="13">
    <source>
        <dbReference type="ARBA" id="ARBA00083541"/>
    </source>
</evidence>
<protein>
    <recommendedName>
        <fullName evidence="12">2',5'-phosphodiesterase 12</fullName>
    </recommendedName>
    <alternativeName>
        <fullName evidence="13">Mitochondrial deadenylase</fullName>
    </alternativeName>
</protein>
<dbReference type="InterPro" id="IPR005135">
    <property type="entry name" value="Endo/exonuclease/phosphatase"/>
</dbReference>
<dbReference type="GO" id="GO:0000288">
    <property type="term" value="P:nuclear-transcribed mRNA catabolic process, deadenylation-dependent decay"/>
    <property type="evidence" value="ECO:0007669"/>
    <property type="project" value="TreeGrafter"/>
</dbReference>
<dbReference type="PANTHER" id="PTHR12121:SF37">
    <property type="entry name" value="2',5'-PHOSPHODIESTERASE 12"/>
    <property type="match status" value="1"/>
</dbReference>
<evidence type="ECO:0000256" key="3">
    <source>
        <dbReference type="ARBA" id="ARBA00022553"/>
    </source>
</evidence>
<dbReference type="OrthoDB" id="412787at2759"/>
<dbReference type="GO" id="GO:0005759">
    <property type="term" value="C:mitochondrial matrix"/>
    <property type="evidence" value="ECO:0007669"/>
    <property type="project" value="UniProtKB-SubCell"/>
</dbReference>
<dbReference type="GO" id="GO:0006397">
    <property type="term" value="P:mRNA processing"/>
    <property type="evidence" value="ECO:0007669"/>
    <property type="project" value="UniProtKB-KW"/>
</dbReference>
<reference evidence="17" key="1">
    <citation type="submission" date="2020-05" db="UniProtKB">
        <authorList>
            <consortium name="EnsemblMetazoa"/>
        </authorList>
    </citation>
    <scope>IDENTIFICATION</scope>
    <source>
        <strain evidence="17">BB02</strain>
    </source>
</reference>
<evidence type="ECO:0000313" key="18">
    <source>
        <dbReference type="Proteomes" id="UP000076420"/>
    </source>
</evidence>
<dbReference type="InterPro" id="IPR036691">
    <property type="entry name" value="Endo/exonu/phosph_ase_sf"/>
</dbReference>
<dbReference type="VEuPathDB" id="VectorBase:BGLB004946"/>
<evidence type="ECO:0000256" key="14">
    <source>
        <dbReference type="SAM" id="MobiDB-lite"/>
    </source>
</evidence>
<evidence type="ECO:0000256" key="11">
    <source>
        <dbReference type="ARBA" id="ARBA00023128"/>
    </source>
</evidence>
<gene>
    <name evidence="17" type="primary">106060322</name>
</gene>
<keyword evidence="9" id="KW-0460">Magnesium</keyword>
<dbReference type="AlphaFoldDB" id="A0A2C9JMN6"/>
<dbReference type="Pfam" id="PF03372">
    <property type="entry name" value="Exo_endo_phos"/>
    <property type="match status" value="1"/>
</dbReference>
<keyword evidence="10" id="KW-0809">Transit peptide</keyword>
<sequence length="622" mass="70343">MSSKLWHYFTKHTWNTLSKERYLISKLNFSSVQASKLSYFPTKMSTVFVRNLETEDRLQITLDLSDSKEGRGTVKTFNLNRQKNEELKVTLDRLRLNLSKKLNKKVKKKKKETENNAESSVDQSTDKSNDNLEIPLDIILNGKSVDLSTSNQDAWVRGALLKVGEEEIPINFNPPSVKLRNLPTIILEGFPLFPEIEIEFANLQECEFYWKTFEAKHLQKMNLLLSKGQVDLSDAVKSYSYTPLAGDLGHHILLVCVPKFSASTGKMEAVISTVPVTQGPGPCPFEKRHAHTLEAAPKGSFRVLTYNILAQIYADTDLARQELFNYCPLEALDMNYRKHLLLKEIIGYKGDLLCLQEVDYSIFHSHLTPALTALGYFGLFRPKAGQVAEGCCHFIRQDKFRLVSELDVTLSEYLSTSPNCADIWAQVSQVPALKEKLEQRSSILQVSVVESLETPGKFVCLANTHLYFHPTACNIRLIHAVTALRHLQSIREAYIQENKDISIIFCGDFNSAPHLGIYQLMTAQMVPADHVDWSSAGPEEYLTGLELSQPINMASACGVPPYTNFTRGFKETLDYIFFDSDKLEVTRVIPMPDHQDVTAHKALPSVVFPSDHIAQICELKFR</sequence>
<feature type="domain" description="2',5'-phosphodiesterase 12-like N-terminal" evidence="16">
    <location>
        <begin position="174"/>
        <end position="276"/>
    </location>
</feature>
<dbReference type="PANTHER" id="PTHR12121">
    <property type="entry name" value="CARBON CATABOLITE REPRESSOR PROTEIN 4"/>
    <property type="match status" value="1"/>
</dbReference>
<evidence type="ECO:0000256" key="9">
    <source>
        <dbReference type="ARBA" id="ARBA00022842"/>
    </source>
</evidence>
<dbReference type="GO" id="GO:0004535">
    <property type="term" value="F:poly(A)-specific ribonuclease activity"/>
    <property type="evidence" value="ECO:0007669"/>
    <property type="project" value="UniProtKB-ARBA"/>
</dbReference>
<evidence type="ECO:0000256" key="4">
    <source>
        <dbReference type="ARBA" id="ARBA00022664"/>
    </source>
</evidence>
<keyword evidence="8" id="KW-0269">Exonuclease</keyword>
<keyword evidence="3" id="KW-0597">Phosphoprotein</keyword>
<dbReference type="Proteomes" id="UP000076420">
    <property type="component" value="Unassembled WGS sequence"/>
</dbReference>
<dbReference type="InterPro" id="IPR048821">
    <property type="entry name" value="PDE12-like_N"/>
</dbReference>
<evidence type="ECO:0000256" key="5">
    <source>
        <dbReference type="ARBA" id="ARBA00022722"/>
    </source>
</evidence>
<evidence type="ECO:0000256" key="2">
    <source>
        <dbReference type="ARBA" id="ARBA00004305"/>
    </source>
</evidence>
<comment type="subcellular location">
    <subcellularLocation>
        <location evidence="2">Mitochondrion matrix</location>
    </subcellularLocation>
</comment>
<organism evidence="17 18">
    <name type="scientific">Biomphalaria glabrata</name>
    <name type="common">Bloodfluke planorb</name>
    <name type="synonym">Freshwater snail</name>
    <dbReference type="NCBI Taxonomy" id="6526"/>
    <lineage>
        <taxon>Eukaryota</taxon>
        <taxon>Metazoa</taxon>
        <taxon>Spiralia</taxon>
        <taxon>Lophotrochozoa</taxon>
        <taxon>Mollusca</taxon>
        <taxon>Gastropoda</taxon>
        <taxon>Heterobranchia</taxon>
        <taxon>Euthyneura</taxon>
        <taxon>Panpulmonata</taxon>
        <taxon>Hygrophila</taxon>
        <taxon>Lymnaeoidea</taxon>
        <taxon>Planorbidae</taxon>
        <taxon>Biomphalaria</taxon>
    </lineage>
</organism>
<dbReference type="GO" id="GO:0046872">
    <property type="term" value="F:metal ion binding"/>
    <property type="evidence" value="ECO:0007669"/>
    <property type="project" value="UniProtKB-KW"/>
</dbReference>
<dbReference type="FunFam" id="3.60.10.10:FF:000018">
    <property type="entry name" value="2',5'-phosphodiesterase 12"/>
    <property type="match status" value="1"/>
</dbReference>
<evidence type="ECO:0000313" key="17">
    <source>
        <dbReference type="EnsemblMetazoa" id="BGLB004946-PB"/>
    </source>
</evidence>
<name>A0A2C9JMN6_BIOGL</name>
<feature type="domain" description="Endonuclease/exonuclease/phosphatase" evidence="15">
    <location>
        <begin position="304"/>
        <end position="612"/>
    </location>
</feature>
<evidence type="ECO:0000256" key="6">
    <source>
        <dbReference type="ARBA" id="ARBA00022723"/>
    </source>
</evidence>
<dbReference type="STRING" id="6526.A0A2C9JMN6"/>
<evidence type="ECO:0000259" key="16">
    <source>
        <dbReference type="Pfam" id="PF21171"/>
    </source>
</evidence>
<evidence type="ECO:0000256" key="1">
    <source>
        <dbReference type="ARBA" id="ARBA00001946"/>
    </source>
</evidence>
<dbReference type="VEuPathDB" id="VectorBase:BGLAX_047410"/>
<dbReference type="Gene3D" id="3.60.10.10">
    <property type="entry name" value="Endonuclease/exonuclease/phosphatase"/>
    <property type="match status" value="1"/>
</dbReference>
<dbReference type="SUPFAM" id="SSF56219">
    <property type="entry name" value="DNase I-like"/>
    <property type="match status" value="1"/>
</dbReference>
<evidence type="ECO:0000256" key="8">
    <source>
        <dbReference type="ARBA" id="ARBA00022839"/>
    </source>
</evidence>
<dbReference type="InterPro" id="IPR050410">
    <property type="entry name" value="CCR4/nocturin_mRNA_transcr"/>
</dbReference>
<evidence type="ECO:0000256" key="12">
    <source>
        <dbReference type="ARBA" id="ARBA00072755"/>
    </source>
</evidence>
<accession>A0A2C9JMN6</accession>
<dbReference type="KEGG" id="bgt:106060322"/>
<evidence type="ECO:0000256" key="7">
    <source>
        <dbReference type="ARBA" id="ARBA00022801"/>
    </source>
</evidence>
<evidence type="ECO:0000256" key="10">
    <source>
        <dbReference type="ARBA" id="ARBA00022946"/>
    </source>
</evidence>
<keyword evidence="4" id="KW-0507">mRNA processing</keyword>
<keyword evidence="11" id="KW-0496">Mitochondrion</keyword>
<evidence type="ECO:0000259" key="15">
    <source>
        <dbReference type="Pfam" id="PF03372"/>
    </source>
</evidence>
<proteinExistence type="predicted"/>